<dbReference type="Proteomes" id="UP000295221">
    <property type="component" value="Unassembled WGS sequence"/>
</dbReference>
<evidence type="ECO:0000313" key="2">
    <source>
        <dbReference type="EMBL" id="TCO09288.1"/>
    </source>
</evidence>
<keyword evidence="3" id="KW-1185">Reference proteome</keyword>
<evidence type="ECO:0000256" key="1">
    <source>
        <dbReference type="SAM" id="Coils"/>
    </source>
</evidence>
<dbReference type="InterPro" id="IPR045921">
    <property type="entry name" value="DUF6340"/>
</dbReference>
<organism evidence="2 3">
    <name type="scientific">Natronoflexus pectinivorans</name>
    <dbReference type="NCBI Taxonomy" id="682526"/>
    <lineage>
        <taxon>Bacteria</taxon>
        <taxon>Pseudomonadati</taxon>
        <taxon>Bacteroidota</taxon>
        <taxon>Bacteroidia</taxon>
        <taxon>Marinilabiliales</taxon>
        <taxon>Marinilabiliaceae</taxon>
        <taxon>Natronoflexus</taxon>
    </lineage>
</organism>
<keyword evidence="1" id="KW-0175">Coiled coil</keyword>
<dbReference type="PROSITE" id="PS51257">
    <property type="entry name" value="PROKAR_LIPOPROTEIN"/>
    <property type="match status" value="1"/>
</dbReference>
<dbReference type="AlphaFoldDB" id="A0A4R2GLU8"/>
<dbReference type="RefSeq" id="WP_132433192.1">
    <property type="nucleotide sequence ID" value="NZ_SLWK01000003.1"/>
</dbReference>
<protein>
    <submittedName>
        <fullName evidence="2">Uncharacterized protein</fullName>
    </submittedName>
</protein>
<proteinExistence type="predicted"/>
<feature type="coiled-coil region" evidence="1">
    <location>
        <begin position="316"/>
        <end position="346"/>
    </location>
</feature>
<gene>
    <name evidence="2" type="ORF">EV194_103200</name>
</gene>
<evidence type="ECO:0000313" key="3">
    <source>
        <dbReference type="Proteomes" id="UP000295221"/>
    </source>
</evidence>
<dbReference type="EMBL" id="SLWK01000003">
    <property type="protein sequence ID" value="TCO09288.1"/>
    <property type="molecule type" value="Genomic_DNA"/>
</dbReference>
<comment type="caution">
    <text evidence="2">The sequence shown here is derived from an EMBL/GenBank/DDBJ whole genome shotgun (WGS) entry which is preliminary data.</text>
</comment>
<dbReference type="Pfam" id="PF19867">
    <property type="entry name" value="DUF6340"/>
    <property type="match status" value="1"/>
</dbReference>
<sequence length="351" mass="40393">MGLKKIKKSLGFILLPLVLSACSTMSYIEIDVLRPAEYSMAPDILSVVAVDYAYPHRSDSMHILYINNDTIIADSIWVDDFGIRAVQSMTKSLQQMAFFDTVYFYSTSLNLPPNGDPNRPIPLNEIRRILSESDAQALIALEKINYSSEINVTYLNQEIYFGTMDVYGAMFWKIYDKNGYILDVYLQKDTLSWNNFPAYLNQPHRNLPEIGEALKTIANFMGQEYTTRVAPYWESVYRPYYKSGHHMFDRANDLVNINNWNQAGRVWYYVFENGNNRQKARAAFNLAVAFEVSGNFEESLAWAQVSHEVMSNLSSLEVSSKEKQILSEYIKELERRINDSKKLQEQLGAGF</sequence>
<name>A0A4R2GLU8_9BACT</name>
<accession>A0A4R2GLU8</accession>
<reference evidence="2 3" key="1">
    <citation type="submission" date="2019-03" db="EMBL/GenBank/DDBJ databases">
        <title>Genomic Encyclopedia of Type Strains, Phase IV (KMG-IV): sequencing the most valuable type-strain genomes for metagenomic binning, comparative biology and taxonomic classification.</title>
        <authorList>
            <person name="Goeker M."/>
        </authorList>
    </citation>
    <scope>NUCLEOTIDE SEQUENCE [LARGE SCALE GENOMIC DNA]</scope>
    <source>
        <strain evidence="2 3">DSM 24179</strain>
    </source>
</reference>
<dbReference type="OrthoDB" id="1115705at2"/>